<dbReference type="Proteomes" id="UP000608522">
    <property type="component" value="Unassembled WGS sequence"/>
</dbReference>
<dbReference type="Pfam" id="PF19979">
    <property type="entry name" value="DUF6415"/>
    <property type="match status" value="1"/>
</dbReference>
<proteinExistence type="predicted"/>
<evidence type="ECO:0000313" key="2">
    <source>
        <dbReference type="Proteomes" id="UP000608522"/>
    </source>
</evidence>
<dbReference type="EMBL" id="BNED01000005">
    <property type="protein sequence ID" value="GHI75923.1"/>
    <property type="molecule type" value="Genomic_DNA"/>
</dbReference>
<comment type="caution">
    <text evidence="1">The sequence shown here is derived from an EMBL/GenBank/DDBJ whole genome shotgun (WGS) entry which is preliminary data.</text>
</comment>
<keyword evidence="2" id="KW-1185">Reference proteome</keyword>
<sequence>MNLRTLTAARRAPGRRPTAVRSAAVAARETCELLLAEDAAVVKSDQDVRDLRLRLRRHLKRLGSVAAGARPAQPSLARLVETARRSAAQAPPAGLGEAQAYLRRLAGEVKAVLAEMGRCGLVCVHPRECPPAHAPDRAAAHIRKDFPDIGCRLLCNGFLSFDDTGGLAPDGSVDPPHRTGHAVPR</sequence>
<dbReference type="RefSeq" id="WP_373318747.1">
    <property type="nucleotide sequence ID" value="NZ_BAAATO010000011.1"/>
</dbReference>
<dbReference type="InterPro" id="IPR046300">
    <property type="entry name" value="DUF6415"/>
</dbReference>
<dbReference type="Pfam" id="PF19462">
    <property type="entry name" value="DUF5999"/>
    <property type="match status" value="1"/>
</dbReference>
<organism evidence="1 2">
    <name type="scientific">Streptomyces spororaveus</name>
    <dbReference type="NCBI Taxonomy" id="284039"/>
    <lineage>
        <taxon>Bacteria</taxon>
        <taxon>Bacillati</taxon>
        <taxon>Actinomycetota</taxon>
        <taxon>Actinomycetes</taxon>
        <taxon>Kitasatosporales</taxon>
        <taxon>Streptomycetaceae</taxon>
        <taxon>Streptomyces</taxon>
    </lineage>
</organism>
<name>A0ABQ3T6A0_9ACTN</name>
<dbReference type="InterPro" id="IPR046041">
    <property type="entry name" value="DUF5999"/>
</dbReference>
<evidence type="ECO:0000313" key="1">
    <source>
        <dbReference type="EMBL" id="GHI75923.1"/>
    </source>
</evidence>
<gene>
    <name evidence="1" type="ORF">Sspor_14840</name>
</gene>
<reference evidence="2" key="1">
    <citation type="submission" date="2023-07" db="EMBL/GenBank/DDBJ databases">
        <title>Whole genome shotgun sequence of Streptomyces spororaveus NBRC 15456.</title>
        <authorList>
            <person name="Komaki H."/>
            <person name="Tamura T."/>
        </authorList>
    </citation>
    <scope>NUCLEOTIDE SEQUENCE [LARGE SCALE GENOMIC DNA]</scope>
    <source>
        <strain evidence="2">NBRC 15456</strain>
    </source>
</reference>
<accession>A0ABQ3T6A0</accession>
<protein>
    <submittedName>
        <fullName evidence="1">Uncharacterized protein</fullName>
    </submittedName>
</protein>